<name>A0A4S4NBH1_9RHOB</name>
<organism evidence="2 3">
    <name type="scientific">Aliishimia ponticola</name>
    <dbReference type="NCBI Taxonomy" id="2499833"/>
    <lineage>
        <taxon>Bacteria</taxon>
        <taxon>Pseudomonadati</taxon>
        <taxon>Pseudomonadota</taxon>
        <taxon>Alphaproteobacteria</taxon>
        <taxon>Rhodobacterales</taxon>
        <taxon>Paracoccaceae</taxon>
        <taxon>Aliishimia</taxon>
    </lineage>
</organism>
<gene>
    <name evidence="2" type="ORF">E4Z66_16260</name>
</gene>
<keyword evidence="3" id="KW-1185">Reference proteome</keyword>
<feature type="region of interest" description="Disordered" evidence="1">
    <location>
        <begin position="103"/>
        <end position="131"/>
    </location>
</feature>
<dbReference type="Proteomes" id="UP000306602">
    <property type="component" value="Unassembled WGS sequence"/>
</dbReference>
<accession>A0A4S4NBH1</accession>
<sequence length="131" mass="14415">MDISVPESQDIGSPSILDIKTHIRKSIDDTHSWNDLSAALKEKDIALAAKGGGLVVKSTSTGEEIGKISAIGFKYIDLIRHYGEGFPDHPATWLVEKALNDNNVPKTPRLRKSRNRKSKSGDNDDFSLIED</sequence>
<reference evidence="2 3" key="1">
    <citation type="submission" date="2019-04" db="EMBL/GenBank/DDBJ databases">
        <title>Shimia ponticola sp. nov., isolated from seawater.</title>
        <authorList>
            <person name="Kim Y.-O."/>
            <person name="Yoon J.-H."/>
        </authorList>
    </citation>
    <scope>NUCLEOTIDE SEQUENCE [LARGE SCALE GENOMIC DNA]</scope>
    <source>
        <strain evidence="2 3">MYP11</strain>
    </source>
</reference>
<evidence type="ECO:0000313" key="3">
    <source>
        <dbReference type="Proteomes" id="UP000306602"/>
    </source>
</evidence>
<proteinExistence type="predicted"/>
<protein>
    <submittedName>
        <fullName evidence="2">Uncharacterized protein</fullName>
    </submittedName>
</protein>
<dbReference type="RefSeq" id="WP_136464101.1">
    <property type="nucleotide sequence ID" value="NZ_SRKY01000004.1"/>
</dbReference>
<dbReference type="EMBL" id="SRKY01000004">
    <property type="protein sequence ID" value="THH35368.1"/>
    <property type="molecule type" value="Genomic_DNA"/>
</dbReference>
<dbReference type="OrthoDB" id="7869496at2"/>
<evidence type="ECO:0000256" key="1">
    <source>
        <dbReference type="SAM" id="MobiDB-lite"/>
    </source>
</evidence>
<evidence type="ECO:0000313" key="2">
    <source>
        <dbReference type="EMBL" id="THH35368.1"/>
    </source>
</evidence>
<comment type="caution">
    <text evidence="2">The sequence shown here is derived from an EMBL/GenBank/DDBJ whole genome shotgun (WGS) entry which is preliminary data.</text>
</comment>
<feature type="compositionally biased region" description="Basic residues" evidence="1">
    <location>
        <begin position="108"/>
        <end position="118"/>
    </location>
</feature>
<dbReference type="AlphaFoldDB" id="A0A4S4NBH1"/>